<reference evidence="1" key="2">
    <citation type="journal article" date="2021" name="PeerJ">
        <title>Extensive microbial diversity within the chicken gut microbiome revealed by metagenomics and culture.</title>
        <authorList>
            <person name="Gilroy R."/>
            <person name="Ravi A."/>
            <person name="Getino M."/>
            <person name="Pursley I."/>
            <person name="Horton D.L."/>
            <person name="Alikhan N.F."/>
            <person name="Baker D."/>
            <person name="Gharbi K."/>
            <person name="Hall N."/>
            <person name="Watson M."/>
            <person name="Adriaenssens E.M."/>
            <person name="Foster-Nyarko E."/>
            <person name="Jarju S."/>
            <person name="Secka A."/>
            <person name="Antonio M."/>
            <person name="Oren A."/>
            <person name="Chaudhuri R.R."/>
            <person name="La Ragione R."/>
            <person name="Hildebrand F."/>
            <person name="Pallen M.J."/>
        </authorList>
    </citation>
    <scope>NUCLEOTIDE SEQUENCE</scope>
    <source>
        <strain evidence="1">ChiHcec3-11533</strain>
    </source>
</reference>
<proteinExistence type="predicted"/>
<accession>A0A9D1IAQ8</accession>
<dbReference type="InterPro" id="IPR011990">
    <property type="entry name" value="TPR-like_helical_dom_sf"/>
</dbReference>
<evidence type="ECO:0008006" key="3">
    <source>
        <dbReference type="Google" id="ProtNLM"/>
    </source>
</evidence>
<dbReference type="Proteomes" id="UP000824072">
    <property type="component" value="Unassembled WGS sequence"/>
</dbReference>
<gene>
    <name evidence="1" type="ORF">IAB02_03470</name>
</gene>
<evidence type="ECO:0000313" key="1">
    <source>
        <dbReference type="EMBL" id="HIU33600.1"/>
    </source>
</evidence>
<comment type="caution">
    <text evidence="1">The sequence shown here is derived from an EMBL/GenBank/DDBJ whole genome shotgun (WGS) entry which is preliminary data.</text>
</comment>
<dbReference type="AlphaFoldDB" id="A0A9D1IAQ8"/>
<evidence type="ECO:0000313" key="2">
    <source>
        <dbReference type="Proteomes" id="UP000824072"/>
    </source>
</evidence>
<dbReference type="SUPFAM" id="SSF48452">
    <property type="entry name" value="TPR-like"/>
    <property type="match status" value="1"/>
</dbReference>
<protein>
    <recommendedName>
        <fullName evidence="3">Tetratricopeptide repeat protein</fullName>
    </recommendedName>
</protein>
<dbReference type="EMBL" id="DVMU01000077">
    <property type="protein sequence ID" value="HIU33600.1"/>
    <property type="molecule type" value="Genomic_DNA"/>
</dbReference>
<sequence>MTFDPKVVPFDRSAAYVHHRAMKNRRDNNPVDALELLRRAVENAPENVEYKLDLAEMYCEMGCHAQSNRLLLDLLAQENAPSECYYGLALNMLAMNDLEGAKRTLMRYRRSDPKGARSLDAGGLAEELTFYTAMLRPASRKAYRAARIADQACDRMKREDFGEARRLFEKSLALDPARREMRALYALDLKLAGEEASAIEQAQRATEGEEPSLRALCVAAQVYQMAGRADLARREILRAVTLRPEGLELRLLMYALGEMGMHQEVAECARMALREAPHDRKLLHTRAVALHYTGAPDAEVIKFWERILRIDPEDSIAAYFQSMATRGQLNEIRLNYIYQVPKDEMLRRFKSIADTLSSSMEELERVWQSDANFRALLKWCATVESPQFRRAAVTVLSTLEDPEAESTLREILLRPDIPFDLKLHASMLLRMRGADMQRMLPPSVDEEDGMLPESDQVLEGLPLTMRQAAKYADRVLEEVWGVSALPALAVMFLRVWNACPSLPRSRERVEVLAAASAYCYLKLHEYKVRFDKIAREFGCSFRRVVYYAARMADALEEEENEGN</sequence>
<dbReference type="Gene3D" id="1.25.40.10">
    <property type="entry name" value="Tetratricopeptide repeat domain"/>
    <property type="match status" value="2"/>
</dbReference>
<name>A0A9D1IAQ8_9FIRM</name>
<organism evidence="1 2">
    <name type="scientific">Candidatus Pullichristensenella excrementigallinarum</name>
    <dbReference type="NCBI Taxonomy" id="2840907"/>
    <lineage>
        <taxon>Bacteria</taxon>
        <taxon>Bacillati</taxon>
        <taxon>Bacillota</taxon>
        <taxon>Clostridia</taxon>
        <taxon>Candidatus Pullichristensenella</taxon>
    </lineage>
</organism>
<reference evidence="1" key="1">
    <citation type="submission" date="2020-10" db="EMBL/GenBank/DDBJ databases">
        <authorList>
            <person name="Gilroy R."/>
        </authorList>
    </citation>
    <scope>NUCLEOTIDE SEQUENCE</scope>
    <source>
        <strain evidence="1">ChiHcec3-11533</strain>
    </source>
</reference>